<accession>A0A448XPW1</accession>
<protein>
    <submittedName>
        <fullName evidence="2">Uncharacterized protein</fullName>
    </submittedName>
</protein>
<keyword evidence="1" id="KW-1133">Transmembrane helix</keyword>
<proteinExistence type="predicted"/>
<reference evidence="2" key="1">
    <citation type="submission" date="2018-11" db="EMBL/GenBank/DDBJ databases">
        <authorList>
            <consortium name="Pathogen Informatics"/>
        </authorList>
    </citation>
    <scope>NUCLEOTIDE SEQUENCE</scope>
</reference>
<keyword evidence="1" id="KW-0472">Membrane</keyword>
<organism evidence="2 3">
    <name type="scientific">Protopolystoma xenopodis</name>
    <dbReference type="NCBI Taxonomy" id="117903"/>
    <lineage>
        <taxon>Eukaryota</taxon>
        <taxon>Metazoa</taxon>
        <taxon>Spiralia</taxon>
        <taxon>Lophotrochozoa</taxon>
        <taxon>Platyhelminthes</taxon>
        <taxon>Monogenea</taxon>
        <taxon>Polyopisthocotylea</taxon>
        <taxon>Polystomatidea</taxon>
        <taxon>Polystomatidae</taxon>
        <taxon>Protopolystoma</taxon>
    </lineage>
</organism>
<keyword evidence="3" id="KW-1185">Reference proteome</keyword>
<evidence type="ECO:0000313" key="2">
    <source>
        <dbReference type="EMBL" id="VEL41911.1"/>
    </source>
</evidence>
<gene>
    <name evidence="2" type="ORF">PXEA_LOCUS35351</name>
</gene>
<evidence type="ECO:0000256" key="1">
    <source>
        <dbReference type="SAM" id="Phobius"/>
    </source>
</evidence>
<sequence>MKRRYLAFWYPPPIDQASGQRSAVAPNAPVRLPPLVAISLCVVSVLTPMLFVYPANLLRTRFQIIIHVYLKDVTEKPVPYLSFEPARLSGISMAHAKL</sequence>
<feature type="transmembrane region" description="Helical" evidence="1">
    <location>
        <begin position="35"/>
        <end position="53"/>
    </location>
</feature>
<name>A0A448XPW1_9PLAT</name>
<dbReference type="AlphaFoldDB" id="A0A448XPW1"/>
<keyword evidence="1" id="KW-0812">Transmembrane</keyword>
<dbReference type="EMBL" id="CAAALY010271613">
    <property type="protein sequence ID" value="VEL41911.1"/>
    <property type="molecule type" value="Genomic_DNA"/>
</dbReference>
<dbReference type="OrthoDB" id="270584at2759"/>
<comment type="caution">
    <text evidence="2">The sequence shown here is derived from an EMBL/GenBank/DDBJ whole genome shotgun (WGS) entry which is preliminary data.</text>
</comment>
<evidence type="ECO:0000313" key="3">
    <source>
        <dbReference type="Proteomes" id="UP000784294"/>
    </source>
</evidence>
<dbReference type="Proteomes" id="UP000784294">
    <property type="component" value="Unassembled WGS sequence"/>
</dbReference>